<feature type="region of interest" description="Disordered" evidence="9">
    <location>
        <begin position="288"/>
        <end position="326"/>
    </location>
</feature>
<dbReference type="SUPFAM" id="SSF48452">
    <property type="entry name" value="TPR-like"/>
    <property type="match status" value="1"/>
</dbReference>
<comment type="similarity">
    <text evidence="2">Belongs to the SNAP family.</text>
</comment>
<dbReference type="Proteomes" id="UP001367676">
    <property type="component" value="Unassembled WGS sequence"/>
</dbReference>
<name>A0AAN9T4X2_9HEMI</name>
<feature type="compositionally biased region" description="Polar residues" evidence="9">
    <location>
        <begin position="295"/>
        <end position="308"/>
    </location>
</feature>
<dbReference type="PANTHER" id="PTHR13768">
    <property type="entry name" value="SOLUBLE NSF ATTACHMENT PROTEIN SNAP"/>
    <property type="match status" value="1"/>
</dbReference>
<proteinExistence type="inferred from homology"/>
<evidence type="ECO:0000256" key="8">
    <source>
        <dbReference type="ARBA" id="ARBA00042485"/>
    </source>
</evidence>
<dbReference type="GO" id="GO:0005774">
    <property type="term" value="C:vacuolar membrane"/>
    <property type="evidence" value="ECO:0007669"/>
    <property type="project" value="TreeGrafter"/>
</dbReference>
<keyword evidence="4" id="KW-0931">ER-Golgi transport</keyword>
<accession>A0AAN9T4X2</accession>
<dbReference type="GO" id="GO:0006886">
    <property type="term" value="P:intracellular protein transport"/>
    <property type="evidence" value="ECO:0007669"/>
    <property type="project" value="InterPro"/>
</dbReference>
<evidence type="ECO:0000256" key="5">
    <source>
        <dbReference type="ARBA" id="ARBA00022927"/>
    </source>
</evidence>
<sequence length="326" mass="36187">MDSGKKYDEGMEYVRTAEKSLKTGFLKWKPDYDAAAEEYSKAAVCFKSVKSYSQGRDTYLKAANCYKQTGSLFSAAKCLEQVILISKEMNDTREIAKLAEEASELYQQHGSADTAALLLEKAGNMLLDSSTIDSLRLFQRAGEVALNQDNIKQAADFISKTARILVKLQHYDEAVMALRREIALLQQIDTVAPIGRLAVTIVLLHLARRDYVAAEKAFKEWGNYCEQPEVQTLEALLQAYDEEDAEGVKAALESPFIKHMDVEYARLARDLPIPKGFATIPPPASIRHNAAPSYVSPNQPNNDLVSSSGKDEKKNDTDDEFDGGLC</sequence>
<evidence type="ECO:0000256" key="6">
    <source>
        <dbReference type="ARBA" id="ARBA00023136"/>
    </source>
</evidence>
<dbReference type="GO" id="GO:0016192">
    <property type="term" value="P:vesicle-mediated transport"/>
    <property type="evidence" value="ECO:0007669"/>
    <property type="project" value="UniProtKB-KW"/>
</dbReference>
<dbReference type="GO" id="GO:0031201">
    <property type="term" value="C:SNARE complex"/>
    <property type="evidence" value="ECO:0007669"/>
    <property type="project" value="TreeGrafter"/>
</dbReference>
<dbReference type="GO" id="GO:0005483">
    <property type="term" value="F:soluble NSF attachment protein activity"/>
    <property type="evidence" value="ECO:0007669"/>
    <property type="project" value="TreeGrafter"/>
</dbReference>
<keyword evidence="6" id="KW-0472">Membrane</keyword>
<organism evidence="10 11">
    <name type="scientific">Parthenolecanium corni</name>
    <dbReference type="NCBI Taxonomy" id="536013"/>
    <lineage>
        <taxon>Eukaryota</taxon>
        <taxon>Metazoa</taxon>
        <taxon>Ecdysozoa</taxon>
        <taxon>Arthropoda</taxon>
        <taxon>Hexapoda</taxon>
        <taxon>Insecta</taxon>
        <taxon>Pterygota</taxon>
        <taxon>Neoptera</taxon>
        <taxon>Paraneoptera</taxon>
        <taxon>Hemiptera</taxon>
        <taxon>Sternorrhyncha</taxon>
        <taxon>Coccoidea</taxon>
        <taxon>Coccidae</taxon>
        <taxon>Parthenolecanium</taxon>
    </lineage>
</organism>
<protein>
    <recommendedName>
        <fullName evidence="7">Gamma-soluble NSF attachment protein</fullName>
    </recommendedName>
    <alternativeName>
        <fullName evidence="8">N-ethylmaleimide-sensitive factor attachment protein gamma</fullName>
    </alternativeName>
</protein>
<evidence type="ECO:0000256" key="2">
    <source>
        <dbReference type="ARBA" id="ARBA00010050"/>
    </source>
</evidence>
<comment type="caution">
    <text evidence="10">The sequence shown here is derived from an EMBL/GenBank/DDBJ whole genome shotgun (WGS) entry which is preliminary data.</text>
</comment>
<keyword evidence="3" id="KW-0813">Transport</keyword>
<dbReference type="AlphaFoldDB" id="A0AAN9T4X2"/>
<keyword evidence="5" id="KW-0653">Protein transport</keyword>
<keyword evidence="11" id="KW-1185">Reference proteome</keyword>
<reference evidence="10 11" key="1">
    <citation type="submission" date="2024-03" db="EMBL/GenBank/DDBJ databases">
        <title>Adaptation during the transition from Ophiocordyceps entomopathogen to insect associate is accompanied by gene loss and intensified selection.</title>
        <authorList>
            <person name="Ward C.M."/>
            <person name="Onetto C.A."/>
            <person name="Borneman A.R."/>
        </authorList>
    </citation>
    <scope>NUCLEOTIDE SEQUENCE [LARGE SCALE GENOMIC DNA]</scope>
    <source>
        <strain evidence="10">AWRI1</strain>
        <tissue evidence="10">Single Adult Female</tissue>
    </source>
</reference>
<evidence type="ECO:0000256" key="3">
    <source>
        <dbReference type="ARBA" id="ARBA00022448"/>
    </source>
</evidence>
<evidence type="ECO:0000256" key="4">
    <source>
        <dbReference type="ARBA" id="ARBA00022892"/>
    </source>
</evidence>
<evidence type="ECO:0000313" key="11">
    <source>
        <dbReference type="Proteomes" id="UP001367676"/>
    </source>
</evidence>
<evidence type="ECO:0000313" key="10">
    <source>
        <dbReference type="EMBL" id="KAK7571927.1"/>
    </source>
</evidence>
<dbReference type="Gene3D" id="1.25.40.10">
    <property type="entry name" value="Tetratricopeptide repeat domain"/>
    <property type="match status" value="1"/>
</dbReference>
<dbReference type="EMBL" id="JBBCAQ010000038">
    <property type="protein sequence ID" value="KAK7571927.1"/>
    <property type="molecule type" value="Genomic_DNA"/>
</dbReference>
<comment type="subcellular location">
    <subcellularLocation>
        <location evidence="1">Membrane</location>
        <topology evidence="1">Peripheral membrane protein</topology>
    </subcellularLocation>
</comment>
<dbReference type="Pfam" id="PF14938">
    <property type="entry name" value="SNAP"/>
    <property type="match status" value="1"/>
</dbReference>
<evidence type="ECO:0000256" key="7">
    <source>
        <dbReference type="ARBA" id="ARBA00040047"/>
    </source>
</evidence>
<dbReference type="GO" id="GO:0019905">
    <property type="term" value="F:syntaxin binding"/>
    <property type="evidence" value="ECO:0007669"/>
    <property type="project" value="TreeGrafter"/>
</dbReference>
<dbReference type="PANTHER" id="PTHR13768:SF2">
    <property type="entry name" value="GAMMA-SOLUBLE NSF ATTACHMENT PROTEIN"/>
    <property type="match status" value="1"/>
</dbReference>
<evidence type="ECO:0000256" key="9">
    <source>
        <dbReference type="SAM" id="MobiDB-lite"/>
    </source>
</evidence>
<feature type="compositionally biased region" description="Acidic residues" evidence="9">
    <location>
        <begin position="317"/>
        <end position="326"/>
    </location>
</feature>
<gene>
    <name evidence="10" type="ORF">V9T40_014399</name>
</gene>
<evidence type="ECO:0000256" key="1">
    <source>
        <dbReference type="ARBA" id="ARBA00004170"/>
    </source>
</evidence>
<dbReference type="InterPro" id="IPR011990">
    <property type="entry name" value="TPR-like_helical_dom_sf"/>
</dbReference>
<dbReference type="InterPro" id="IPR000744">
    <property type="entry name" value="NSF_attach"/>
</dbReference>